<evidence type="ECO:0000256" key="9">
    <source>
        <dbReference type="ARBA" id="ARBA00023242"/>
    </source>
</evidence>
<dbReference type="EMBL" id="HBGD01008687">
    <property type="protein sequence ID" value="CAD9083896.1"/>
    <property type="molecule type" value="Transcribed_RNA"/>
</dbReference>
<dbReference type="CDD" id="cd22976">
    <property type="entry name" value="DD_EFCAB10"/>
    <property type="match status" value="1"/>
</dbReference>
<protein>
    <recommendedName>
        <fullName evidence="2">adenylate kinase</fullName>
        <ecNumber evidence="2">2.7.4.3</ecNumber>
    </recommendedName>
</protein>
<dbReference type="Gene3D" id="3.40.50.300">
    <property type="entry name" value="P-loop containing nucleotide triphosphate hydrolases"/>
    <property type="match status" value="1"/>
</dbReference>
<gene>
    <name evidence="12" type="ORF">PCOS0759_LOCUS7150</name>
</gene>
<evidence type="ECO:0000256" key="11">
    <source>
        <dbReference type="RuleBase" id="RU003330"/>
    </source>
</evidence>
<keyword evidence="6 11" id="KW-0418">Kinase</keyword>
<proteinExistence type="inferred from homology"/>
<keyword evidence="9" id="KW-0539">Nucleus</keyword>
<dbReference type="InterPro" id="IPR049760">
    <property type="entry name" value="DD_EFCAB10"/>
</dbReference>
<dbReference type="HAMAP" id="MF_00235">
    <property type="entry name" value="Adenylate_kinase_Adk"/>
    <property type="match status" value="1"/>
</dbReference>
<evidence type="ECO:0000256" key="3">
    <source>
        <dbReference type="ARBA" id="ARBA00022490"/>
    </source>
</evidence>
<evidence type="ECO:0000313" key="12">
    <source>
        <dbReference type="EMBL" id="CAD9083896.1"/>
    </source>
</evidence>
<dbReference type="InterPro" id="IPR027417">
    <property type="entry name" value="P-loop_NTPase"/>
</dbReference>
<dbReference type="NCBIfam" id="TIGR01359">
    <property type="entry name" value="UMP_CMP_kin_fam"/>
    <property type="match status" value="1"/>
</dbReference>
<dbReference type="EC" id="2.7.4.3" evidence="2"/>
<evidence type="ECO:0000256" key="2">
    <source>
        <dbReference type="ARBA" id="ARBA00012955"/>
    </source>
</evidence>
<name>A0A7S1PJS7_9EUKA</name>
<dbReference type="InterPro" id="IPR033690">
    <property type="entry name" value="Adenylat_kinase_CS"/>
</dbReference>
<evidence type="ECO:0000256" key="10">
    <source>
        <dbReference type="ARBA" id="ARBA00048116"/>
    </source>
</evidence>
<accession>A0A7S1PJS7</accession>
<dbReference type="PROSITE" id="PS00113">
    <property type="entry name" value="ADENYLATE_KINASE"/>
    <property type="match status" value="1"/>
</dbReference>
<evidence type="ECO:0000256" key="1">
    <source>
        <dbReference type="ARBA" id="ARBA00004496"/>
    </source>
</evidence>
<evidence type="ECO:0000256" key="8">
    <source>
        <dbReference type="ARBA" id="ARBA00022975"/>
    </source>
</evidence>
<keyword evidence="3" id="KW-0963">Cytoplasm</keyword>
<dbReference type="FunFam" id="3.40.50.300:FF:000315">
    <property type="entry name" value="Adenylate kinase 1"/>
    <property type="match status" value="1"/>
</dbReference>
<dbReference type="GO" id="GO:0004017">
    <property type="term" value="F:AMP kinase activity"/>
    <property type="evidence" value="ECO:0007669"/>
    <property type="project" value="UniProtKB-EC"/>
</dbReference>
<dbReference type="GO" id="GO:0006221">
    <property type="term" value="P:pyrimidine nucleotide biosynthetic process"/>
    <property type="evidence" value="ECO:0007669"/>
    <property type="project" value="UniProtKB-KW"/>
</dbReference>
<dbReference type="GO" id="GO:0005737">
    <property type="term" value="C:cytoplasm"/>
    <property type="evidence" value="ECO:0007669"/>
    <property type="project" value="UniProtKB-SubCell"/>
</dbReference>
<sequence length="244" mass="27904">MTSQKSNFDAYMKQHNLTELFDNLTETLVKEQPSNPFDFLISQLEDIKRKQQDEHRKVLFVLGGPGSGKGTQCTNLVTKHGMVHFSAGDLLREARLNDTEHGPLIDHCMREGQIVPGHITIALLRKAIMNTPKEKVILVDGFPREMRQGLDFERQIVPCHCVLFFDCPEDVLESRLLERGKTSGRVDDNAQSIKKRFGTYQAQSMPVIEYFRASDRVRKVDTSVTVDEVYQTVLNILKEEKLLE</sequence>
<keyword evidence="4 11" id="KW-0808">Transferase</keyword>
<organism evidence="12">
    <name type="scientific">Percolomonas cosmopolitus</name>
    <dbReference type="NCBI Taxonomy" id="63605"/>
    <lineage>
        <taxon>Eukaryota</taxon>
        <taxon>Discoba</taxon>
        <taxon>Heterolobosea</taxon>
        <taxon>Tetramitia</taxon>
        <taxon>Eutetramitia</taxon>
        <taxon>Percolomonadidae</taxon>
        <taxon>Percolomonas</taxon>
    </lineage>
</organism>
<comment type="subcellular location">
    <subcellularLocation>
        <location evidence="1">Cytoplasm</location>
    </subcellularLocation>
</comment>
<dbReference type="GO" id="GO:0005524">
    <property type="term" value="F:ATP binding"/>
    <property type="evidence" value="ECO:0007669"/>
    <property type="project" value="UniProtKB-KW"/>
</dbReference>
<dbReference type="InterPro" id="IPR006266">
    <property type="entry name" value="UMP_CMP_kinase"/>
</dbReference>
<keyword evidence="8" id="KW-0665">Pyrimidine biosynthesis</keyword>
<evidence type="ECO:0000256" key="6">
    <source>
        <dbReference type="ARBA" id="ARBA00022777"/>
    </source>
</evidence>
<evidence type="ECO:0000256" key="4">
    <source>
        <dbReference type="ARBA" id="ARBA00022679"/>
    </source>
</evidence>
<reference evidence="12" key="1">
    <citation type="submission" date="2021-01" db="EMBL/GenBank/DDBJ databases">
        <authorList>
            <person name="Corre E."/>
            <person name="Pelletier E."/>
            <person name="Niang G."/>
            <person name="Scheremetjew M."/>
            <person name="Finn R."/>
            <person name="Kale V."/>
            <person name="Holt S."/>
            <person name="Cochrane G."/>
            <person name="Meng A."/>
            <person name="Brown T."/>
            <person name="Cohen L."/>
        </authorList>
    </citation>
    <scope>NUCLEOTIDE SEQUENCE</scope>
    <source>
        <strain evidence="12">WS</strain>
    </source>
</reference>
<comment type="similarity">
    <text evidence="11">Belongs to the adenylate kinase family.</text>
</comment>
<dbReference type="AlphaFoldDB" id="A0A7S1PJS7"/>
<dbReference type="SUPFAM" id="SSF47391">
    <property type="entry name" value="Dimerization-anchoring domain of cAMP-dependent PK regulatory subunit"/>
    <property type="match status" value="1"/>
</dbReference>
<evidence type="ECO:0000256" key="7">
    <source>
        <dbReference type="ARBA" id="ARBA00022840"/>
    </source>
</evidence>
<keyword evidence="7" id="KW-0067">ATP-binding</keyword>
<dbReference type="CDD" id="cd01428">
    <property type="entry name" value="ADK"/>
    <property type="match status" value="1"/>
</dbReference>
<keyword evidence="5" id="KW-0547">Nucleotide-binding</keyword>
<dbReference type="Pfam" id="PF00406">
    <property type="entry name" value="ADK"/>
    <property type="match status" value="1"/>
</dbReference>
<dbReference type="InterPro" id="IPR000850">
    <property type="entry name" value="Adenylat/UMP-CMP_kin"/>
</dbReference>
<dbReference type="PANTHER" id="PTHR23359">
    <property type="entry name" value="NUCLEOTIDE KINASE"/>
    <property type="match status" value="1"/>
</dbReference>
<comment type="catalytic activity">
    <reaction evidence="10">
        <text>UMP + ATP = UDP + ADP</text>
        <dbReference type="Rhea" id="RHEA:24400"/>
        <dbReference type="ChEBI" id="CHEBI:30616"/>
        <dbReference type="ChEBI" id="CHEBI:57865"/>
        <dbReference type="ChEBI" id="CHEBI:58223"/>
        <dbReference type="ChEBI" id="CHEBI:456216"/>
        <dbReference type="EC" id="2.7.4.14"/>
    </reaction>
</comment>
<dbReference type="SUPFAM" id="SSF52540">
    <property type="entry name" value="P-loop containing nucleoside triphosphate hydrolases"/>
    <property type="match status" value="1"/>
</dbReference>
<evidence type="ECO:0000256" key="5">
    <source>
        <dbReference type="ARBA" id="ARBA00022741"/>
    </source>
</evidence>
<dbReference type="GO" id="GO:0006207">
    <property type="term" value="P:'de novo' pyrimidine nucleobase biosynthetic process"/>
    <property type="evidence" value="ECO:0007669"/>
    <property type="project" value="InterPro"/>
</dbReference>
<dbReference type="PRINTS" id="PR00094">
    <property type="entry name" value="ADENYLTKNASE"/>
</dbReference>